<dbReference type="InterPro" id="IPR000182">
    <property type="entry name" value="GNAT_dom"/>
</dbReference>
<protein>
    <submittedName>
        <fullName evidence="4">GNAT family N-acetyltransferase</fullName>
    </submittedName>
</protein>
<dbReference type="CDD" id="cd04301">
    <property type="entry name" value="NAT_SF"/>
    <property type="match status" value="1"/>
</dbReference>
<gene>
    <name evidence="4" type="ORF">FRZ54_08790</name>
</gene>
<keyword evidence="5" id="KW-1185">Reference proteome</keyword>
<dbReference type="KEGG" id="mgin:FRZ54_08790"/>
<evidence type="ECO:0000256" key="2">
    <source>
        <dbReference type="ARBA" id="ARBA00023315"/>
    </source>
</evidence>
<accession>A0A5B8UUX0</accession>
<dbReference type="Proteomes" id="UP000321479">
    <property type="component" value="Chromosome"/>
</dbReference>
<dbReference type="InterPro" id="IPR050832">
    <property type="entry name" value="Bact_Acetyltransf"/>
</dbReference>
<dbReference type="Pfam" id="PF00583">
    <property type="entry name" value="Acetyltransf_1"/>
    <property type="match status" value="1"/>
</dbReference>
<organism evidence="4 5">
    <name type="scientific">Mucilaginibacter ginsenosidivorans</name>
    <dbReference type="NCBI Taxonomy" id="398053"/>
    <lineage>
        <taxon>Bacteria</taxon>
        <taxon>Pseudomonadati</taxon>
        <taxon>Bacteroidota</taxon>
        <taxon>Sphingobacteriia</taxon>
        <taxon>Sphingobacteriales</taxon>
        <taxon>Sphingobacteriaceae</taxon>
        <taxon>Mucilaginibacter</taxon>
    </lineage>
</organism>
<evidence type="ECO:0000259" key="3">
    <source>
        <dbReference type="PROSITE" id="PS51186"/>
    </source>
</evidence>
<evidence type="ECO:0000256" key="1">
    <source>
        <dbReference type="ARBA" id="ARBA00022679"/>
    </source>
</evidence>
<evidence type="ECO:0000313" key="5">
    <source>
        <dbReference type="Proteomes" id="UP000321479"/>
    </source>
</evidence>
<proteinExistence type="predicted"/>
<dbReference type="PANTHER" id="PTHR43877">
    <property type="entry name" value="AMINOALKYLPHOSPHONATE N-ACETYLTRANSFERASE-RELATED-RELATED"/>
    <property type="match status" value="1"/>
</dbReference>
<dbReference type="OrthoDB" id="9803233at2"/>
<feature type="domain" description="N-acetyltransferase" evidence="3">
    <location>
        <begin position="8"/>
        <end position="154"/>
    </location>
</feature>
<dbReference type="RefSeq" id="WP_147031255.1">
    <property type="nucleotide sequence ID" value="NZ_CP042436.1"/>
</dbReference>
<reference evidence="4 5" key="1">
    <citation type="journal article" date="2017" name="Curr. Microbiol.">
        <title>Mucilaginibacter ginsenosidivorans sp. nov., Isolated from Soil of Ginseng Field.</title>
        <authorList>
            <person name="Kim M.M."/>
            <person name="Siddiqi M.Z."/>
            <person name="Im W.T."/>
        </authorList>
    </citation>
    <scope>NUCLEOTIDE SEQUENCE [LARGE SCALE GENOMIC DNA]</scope>
    <source>
        <strain evidence="4 5">Gsoil 3017</strain>
    </source>
</reference>
<keyword evidence="1 4" id="KW-0808">Transferase</keyword>
<evidence type="ECO:0000313" key="4">
    <source>
        <dbReference type="EMBL" id="QEC62678.1"/>
    </source>
</evidence>
<dbReference type="SUPFAM" id="SSF55729">
    <property type="entry name" value="Acyl-CoA N-acyltransferases (Nat)"/>
    <property type="match status" value="1"/>
</dbReference>
<name>A0A5B8UUX0_9SPHI</name>
<dbReference type="PANTHER" id="PTHR43877:SF2">
    <property type="entry name" value="AMINOALKYLPHOSPHONATE N-ACETYLTRANSFERASE-RELATED"/>
    <property type="match status" value="1"/>
</dbReference>
<dbReference type="AlphaFoldDB" id="A0A5B8UUX0"/>
<keyword evidence="2" id="KW-0012">Acyltransferase</keyword>
<sequence length="154" mass="17710">MNKNSLVTLLRTDSANRDFQYLVVLMDHDLRERYGTVQSIYNELNQVGNVDTIVIAYDEQQAVGCGCFRKFSDNTVEIKRMYVEPSHRGLGIATRILNELELWAREKGFTHAILETGRKQPEAIHLYERSGYATTINYGPYDGLDNSICMRKKL</sequence>
<dbReference type="InterPro" id="IPR016181">
    <property type="entry name" value="Acyl_CoA_acyltransferase"/>
</dbReference>
<dbReference type="Gene3D" id="3.40.630.30">
    <property type="match status" value="1"/>
</dbReference>
<dbReference type="PROSITE" id="PS51186">
    <property type="entry name" value="GNAT"/>
    <property type="match status" value="1"/>
</dbReference>
<dbReference type="EMBL" id="CP042436">
    <property type="protein sequence ID" value="QEC62678.1"/>
    <property type="molecule type" value="Genomic_DNA"/>
</dbReference>
<dbReference type="GO" id="GO:0016747">
    <property type="term" value="F:acyltransferase activity, transferring groups other than amino-acyl groups"/>
    <property type="evidence" value="ECO:0007669"/>
    <property type="project" value="InterPro"/>
</dbReference>